<comment type="subcellular location">
    <subcellularLocation>
        <location evidence="1">Endomembrane system</location>
    </subcellularLocation>
</comment>
<comment type="caution">
    <text evidence="7">The sequence shown here is derived from an EMBL/GenBank/DDBJ whole genome shotgun (WGS) entry which is preliminary data.</text>
</comment>
<keyword evidence="4 6" id="KW-1133">Transmembrane helix</keyword>
<accession>A0A7W8CWV3</accession>
<organism evidence="7 8">
    <name type="scientific">Catenisphaera adipataccumulans</name>
    <dbReference type="NCBI Taxonomy" id="700500"/>
    <lineage>
        <taxon>Bacteria</taxon>
        <taxon>Bacillati</taxon>
        <taxon>Bacillota</taxon>
        <taxon>Erysipelotrichia</taxon>
        <taxon>Erysipelotrichales</taxon>
        <taxon>Erysipelotrichaceae</taxon>
        <taxon>Catenisphaera</taxon>
    </lineage>
</organism>
<dbReference type="PANTHER" id="PTHR35791:SF1">
    <property type="entry name" value="UPF0754 MEMBRANE PROTEIN YHEB"/>
    <property type="match status" value="1"/>
</dbReference>
<evidence type="ECO:0000313" key="7">
    <source>
        <dbReference type="EMBL" id="MBB5183087.1"/>
    </source>
</evidence>
<dbReference type="AlphaFoldDB" id="A0A7W8CWV3"/>
<dbReference type="PANTHER" id="PTHR35791">
    <property type="entry name" value="UPF0754 MEMBRANE PROTEIN YHEB"/>
    <property type="match status" value="1"/>
</dbReference>
<evidence type="ECO:0000256" key="5">
    <source>
        <dbReference type="ARBA" id="ARBA00023136"/>
    </source>
</evidence>
<evidence type="ECO:0000256" key="2">
    <source>
        <dbReference type="ARBA" id="ARBA00008053"/>
    </source>
</evidence>
<evidence type="ECO:0000313" key="8">
    <source>
        <dbReference type="Proteomes" id="UP000539953"/>
    </source>
</evidence>
<proteinExistence type="inferred from homology"/>
<sequence>MNLQMWTGPLIGALIGYCTNYIAVKMLFYPRREIRLFGFRLPFTPGAVPKGKARIAKAAGAIVSEQLMSVEDVRSQLIDSPLEKLITDKIRQALQQPLSDWMPADTQPWEKLIAGRIEQTVNEADIHGMVQKKASKMIAEKTKGSFVGRLLSDGFGDSMAGMMADEVEKFVAEEGPDYIEQAVHDQVSALRHQSLHELMTDGGLDEDRINERIHMYYRQAVDRYLPTVLETFHVSGMVEEKINVMSVKQVEDLVLMAMNKELTLIIRLGALIGFVLGCINLIV</sequence>
<protein>
    <submittedName>
        <fullName evidence="7">Uncharacterized membrane protein YheB (UPF0754 family)</fullName>
    </submittedName>
</protein>
<gene>
    <name evidence="7" type="ORF">HNQ47_001107</name>
</gene>
<dbReference type="RefSeq" id="WP_183328351.1">
    <property type="nucleotide sequence ID" value="NZ_JACHHK010000003.1"/>
</dbReference>
<name>A0A7W8CWV3_9FIRM</name>
<evidence type="ECO:0000256" key="3">
    <source>
        <dbReference type="ARBA" id="ARBA00022692"/>
    </source>
</evidence>
<comment type="similarity">
    <text evidence="2">Belongs to the UPF0754 family.</text>
</comment>
<reference evidence="7 8" key="1">
    <citation type="submission" date="2020-08" db="EMBL/GenBank/DDBJ databases">
        <title>Genomic Encyclopedia of Type Strains, Phase IV (KMG-IV): sequencing the most valuable type-strain genomes for metagenomic binning, comparative biology and taxonomic classification.</title>
        <authorList>
            <person name="Goeker M."/>
        </authorList>
    </citation>
    <scope>NUCLEOTIDE SEQUENCE [LARGE SCALE GENOMIC DNA]</scope>
    <source>
        <strain evidence="7 8">DSM 25799</strain>
    </source>
</reference>
<dbReference type="Proteomes" id="UP000539953">
    <property type="component" value="Unassembled WGS sequence"/>
</dbReference>
<dbReference type="Pfam" id="PF04286">
    <property type="entry name" value="DUF445"/>
    <property type="match status" value="1"/>
</dbReference>
<evidence type="ECO:0000256" key="6">
    <source>
        <dbReference type="SAM" id="Phobius"/>
    </source>
</evidence>
<evidence type="ECO:0000256" key="4">
    <source>
        <dbReference type="ARBA" id="ARBA00022989"/>
    </source>
</evidence>
<keyword evidence="3 6" id="KW-0812">Transmembrane</keyword>
<dbReference type="EMBL" id="JACHHK010000003">
    <property type="protein sequence ID" value="MBB5183087.1"/>
    <property type="molecule type" value="Genomic_DNA"/>
</dbReference>
<dbReference type="GO" id="GO:0012505">
    <property type="term" value="C:endomembrane system"/>
    <property type="evidence" value="ECO:0007669"/>
    <property type="project" value="UniProtKB-SubCell"/>
</dbReference>
<keyword evidence="8" id="KW-1185">Reference proteome</keyword>
<dbReference type="InterPro" id="IPR007383">
    <property type="entry name" value="DUF445"/>
</dbReference>
<evidence type="ECO:0000256" key="1">
    <source>
        <dbReference type="ARBA" id="ARBA00004308"/>
    </source>
</evidence>
<keyword evidence="5 6" id="KW-0472">Membrane</keyword>
<feature type="transmembrane region" description="Helical" evidence="6">
    <location>
        <begin position="6"/>
        <end position="28"/>
    </location>
</feature>
<feature type="transmembrane region" description="Helical" evidence="6">
    <location>
        <begin position="264"/>
        <end position="282"/>
    </location>
</feature>